<dbReference type="RefSeq" id="WP_092619373.1">
    <property type="nucleotide sequence ID" value="NZ_FNCV01000006.1"/>
</dbReference>
<dbReference type="SUPFAM" id="SSF52768">
    <property type="entry name" value="Arginase/deacetylase"/>
    <property type="match status" value="1"/>
</dbReference>
<dbReference type="STRING" id="83401.SAMN05421742_10680"/>
<dbReference type="InterPro" id="IPR037138">
    <property type="entry name" value="His_deacetylse_dom_sf"/>
</dbReference>
<evidence type="ECO:0000259" key="2">
    <source>
        <dbReference type="Pfam" id="PF00850"/>
    </source>
</evidence>
<reference evidence="4" key="1">
    <citation type="submission" date="2016-10" db="EMBL/GenBank/DDBJ databases">
        <authorList>
            <person name="Varghese N."/>
            <person name="Submissions S."/>
        </authorList>
    </citation>
    <scope>NUCLEOTIDE SEQUENCE [LARGE SCALE GENOMIC DNA]</scope>
    <source>
        <strain evidence="4">930I</strain>
    </source>
</reference>
<evidence type="ECO:0000313" key="4">
    <source>
        <dbReference type="Proteomes" id="UP000217076"/>
    </source>
</evidence>
<dbReference type="PRINTS" id="PR01270">
    <property type="entry name" value="HDASUPER"/>
</dbReference>
<proteinExistence type="inferred from homology"/>
<dbReference type="InterPro" id="IPR023696">
    <property type="entry name" value="Ureohydrolase_dom_sf"/>
</dbReference>
<dbReference type="PANTHER" id="PTHR10625:SF10">
    <property type="entry name" value="HISTONE DEACETYLASE HDAC1"/>
    <property type="match status" value="1"/>
</dbReference>
<organism evidence="3 4">
    <name type="scientific">Roseospirillum parvum</name>
    <dbReference type="NCBI Taxonomy" id="83401"/>
    <lineage>
        <taxon>Bacteria</taxon>
        <taxon>Pseudomonadati</taxon>
        <taxon>Pseudomonadota</taxon>
        <taxon>Alphaproteobacteria</taxon>
        <taxon>Rhodospirillales</taxon>
        <taxon>Rhodospirillaceae</taxon>
        <taxon>Roseospirillum</taxon>
    </lineage>
</organism>
<dbReference type="Pfam" id="PF00850">
    <property type="entry name" value="Hist_deacetyl"/>
    <property type="match status" value="1"/>
</dbReference>
<dbReference type="PANTHER" id="PTHR10625">
    <property type="entry name" value="HISTONE DEACETYLASE HDAC1-RELATED"/>
    <property type="match status" value="1"/>
</dbReference>
<dbReference type="AlphaFoldDB" id="A0A1G8BN98"/>
<gene>
    <name evidence="3" type="ORF">SAMN05421742_10680</name>
</gene>
<protein>
    <submittedName>
        <fullName evidence="3">Acetoin utilization deacetylase AcuC</fullName>
    </submittedName>
</protein>
<dbReference type="CDD" id="cd11599">
    <property type="entry name" value="HDAC_classII_2"/>
    <property type="match status" value="1"/>
</dbReference>
<evidence type="ECO:0000256" key="1">
    <source>
        <dbReference type="ARBA" id="ARBA00005947"/>
    </source>
</evidence>
<feature type="domain" description="Histone deacetylase" evidence="2">
    <location>
        <begin position="20"/>
        <end position="306"/>
    </location>
</feature>
<sequence length="310" mass="33546">MATLLVSHHDCIEHDTGPFHPESPDRLRAVMRVLEHEDFMLLHRAEAPHATREQLLHVHPLSYIEEILGRIPHETLHAIDDDTFVSPMSGEAALRAAGAVVLAVDAVAKGEVKNAFCAVRPPGHHAEMHKAMGFCLFNNVCVGAFQARVEHGLQRVAIIDFDVHHGNGTQHIVWDDPGMFYASTHEAGSFPDTGFSGETGAHNNVVNCPLPAGSEGIQFRQAFEGQVIPALKAFDPDLIMISAGFDAHANDPMAHLRLTVADFTWATHQLLAVADEVCEGRLVSVLEGGYDLPALAGSVVAHVKALMGID</sequence>
<dbReference type="InterPro" id="IPR000286">
    <property type="entry name" value="HDACs"/>
</dbReference>
<dbReference type="Proteomes" id="UP000217076">
    <property type="component" value="Unassembled WGS sequence"/>
</dbReference>
<accession>A0A1G8BN98</accession>
<evidence type="ECO:0000313" key="3">
    <source>
        <dbReference type="EMBL" id="SDH34685.1"/>
    </source>
</evidence>
<dbReference type="InterPro" id="IPR023801">
    <property type="entry name" value="His_deacetylse_dom"/>
</dbReference>
<keyword evidence="4" id="KW-1185">Reference proteome</keyword>
<dbReference type="GO" id="GO:0040029">
    <property type="term" value="P:epigenetic regulation of gene expression"/>
    <property type="evidence" value="ECO:0007669"/>
    <property type="project" value="TreeGrafter"/>
</dbReference>
<comment type="similarity">
    <text evidence="1">Belongs to the histone deacetylase family.</text>
</comment>
<dbReference type="OrthoDB" id="9808367at2"/>
<name>A0A1G8BN98_9PROT</name>
<dbReference type="Gene3D" id="3.40.800.20">
    <property type="entry name" value="Histone deacetylase domain"/>
    <property type="match status" value="1"/>
</dbReference>
<dbReference type="EMBL" id="FNCV01000006">
    <property type="protein sequence ID" value="SDH34685.1"/>
    <property type="molecule type" value="Genomic_DNA"/>
</dbReference>
<dbReference type="GO" id="GO:0004407">
    <property type="term" value="F:histone deacetylase activity"/>
    <property type="evidence" value="ECO:0007669"/>
    <property type="project" value="TreeGrafter"/>
</dbReference>